<dbReference type="RefSeq" id="WP_092466700.1">
    <property type="nucleotide sequence ID" value="NZ_FNCZ01000001.1"/>
</dbReference>
<dbReference type="AlphaFoldDB" id="A0A1G7Z8V3"/>
<dbReference type="InterPro" id="IPR007492">
    <property type="entry name" value="LytTR_DNA-bd_dom"/>
</dbReference>
<dbReference type="SUPFAM" id="SSF52172">
    <property type="entry name" value="CheY-like"/>
    <property type="match status" value="1"/>
</dbReference>
<dbReference type="Pfam" id="PF00072">
    <property type="entry name" value="Response_reg"/>
    <property type="match status" value="1"/>
</dbReference>
<accession>A0A1G7Z8V3</accession>
<dbReference type="GO" id="GO:0000156">
    <property type="term" value="F:phosphorelay response regulator activity"/>
    <property type="evidence" value="ECO:0007669"/>
    <property type="project" value="InterPro"/>
</dbReference>
<dbReference type="SMART" id="SM00850">
    <property type="entry name" value="LytTR"/>
    <property type="match status" value="1"/>
</dbReference>
<feature type="domain" description="Response regulatory" evidence="2">
    <location>
        <begin position="2"/>
        <end position="117"/>
    </location>
</feature>
<dbReference type="OrthoDB" id="2168082at2"/>
<dbReference type="Gene3D" id="2.40.50.1020">
    <property type="entry name" value="LytTr DNA-binding domain"/>
    <property type="match status" value="1"/>
</dbReference>
<evidence type="ECO:0000256" key="1">
    <source>
        <dbReference type="PROSITE-ProRule" id="PRU00169"/>
    </source>
</evidence>
<evidence type="ECO:0000313" key="4">
    <source>
        <dbReference type="EMBL" id="SDH05181.1"/>
    </source>
</evidence>
<dbReference type="PANTHER" id="PTHR37299">
    <property type="entry name" value="TRANSCRIPTIONAL REGULATOR-RELATED"/>
    <property type="match status" value="1"/>
</dbReference>
<proteinExistence type="predicted"/>
<feature type="modified residue" description="4-aspartylphosphate" evidence="1">
    <location>
        <position position="54"/>
    </location>
</feature>
<dbReference type="GO" id="GO:0003677">
    <property type="term" value="F:DNA binding"/>
    <property type="evidence" value="ECO:0007669"/>
    <property type="project" value="InterPro"/>
</dbReference>
<reference evidence="5" key="1">
    <citation type="submission" date="2016-10" db="EMBL/GenBank/DDBJ databases">
        <authorList>
            <person name="Varghese N."/>
            <person name="Submissions S."/>
        </authorList>
    </citation>
    <scope>NUCLEOTIDE SEQUENCE [LARGE SCALE GENOMIC DNA]</scope>
    <source>
        <strain evidence="5">DSM 15363</strain>
    </source>
</reference>
<name>A0A1G7Z8V3_9FLAO</name>
<dbReference type="InterPro" id="IPR001789">
    <property type="entry name" value="Sig_transdc_resp-reg_receiver"/>
</dbReference>
<dbReference type="InterPro" id="IPR011006">
    <property type="entry name" value="CheY-like_superfamily"/>
</dbReference>
<dbReference type="EMBL" id="FNCZ01000001">
    <property type="protein sequence ID" value="SDH05181.1"/>
    <property type="molecule type" value="Genomic_DNA"/>
</dbReference>
<dbReference type="PROSITE" id="PS50930">
    <property type="entry name" value="HTH_LYTTR"/>
    <property type="match status" value="1"/>
</dbReference>
<dbReference type="STRING" id="262004.SAMN04489796_1011264"/>
<protein>
    <submittedName>
        <fullName evidence="4">Two component transcriptional regulator, LytTR family</fullName>
    </submittedName>
</protein>
<organism evidence="4 5">
    <name type="scientific">Winogradskyella thalassocola</name>
    <dbReference type="NCBI Taxonomy" id="262004"/>
    <lineage>
        <taxon>Bacteria</taxon>
        <taxon>Pseudomonadati</taxon>
        <taxon>Bacteroidota</taxon>
        <taxon>Flavobacteriia</taxon>
        <taxon>Flavobacteriales</taxon>
        <taxon>Flavobacteriaceae</taxon>
        <taxon>Winogradskyella</taxon>
    </lineage>
</organism>
<dbReference type="Pfam" id="PF04397">
    <property type="entry name" value="LytTR"/>
    <property type="match status" value="1"/>
</dbReference>
<keyword evidence="1" id="KW-0597">Phosphoprotein</keyword>
<dbReference type="Gene3D" id="3.40.50.2300">
    <property type="match status" value="1"/>
</dbReference>
<keyword evidence="5" id="KW-1185">Reference proteome</keyword>
<gene>
    <name evidence="4" type="ORF">SAMN04489796_1011264</name>
</gene>
<sequence>MKALIIDDEKKARHVLHILVEENCPKITQIFEADDLISGVELIKKEQPSIVFLDIEMPEHSGLEILNFIEKEVYNFEIIFTTAYSEYAIQAFQLSAIDYLLKPVRPSQVKEAVDKAIAFLGNTQINKRLAELKTSLQASNFKKIGLPNADGIKFVNFTDIIMLEADGMYTNVSTTTDGSILVSKPLKFFVDILNDIKTFYRPHRSHLINLSYIKEYIKKDGGYIVMENDKTVSISKDKKEEFLTIVQNIG</sequence>
<evidence type="ECO:0000313" key="5">
    <source>
        <dbReference type="Proteomes" id="UP000199492"/>
    </source>
</evidence>
<dbReference type="Proteomes" id="UP000199492">
    <property type="component" value="Unassembled WGS sequence"/>
</dbReference>
<evidence type="ECO:0000259" key="3">
    <source>
        <dbReference type="PROSITE" id="PS50930"/>
    </source>
</evidence>
<dbReference type="SMART" id="SM00448">
    <property type="entry name" value="REC"/>
    <property type="match status" value="1"/>
</dbReference>
<dbReference type="PANTHER" id="PTHR37299:SF1">
    <property type="entry name" value="STAGE 0 SPORULATION PROTEIN A HOMOLOG"/>
    <property type="match status" value="1"/>
</dbReference>
<dbReference type="InterPro" id="IPR046947">
    <property type="entry name" value="LytR-like"/>
</dbReference>
<feature type="domain" description="HTH LytTR-type" evidence="3">
    <location>
        <begin position="144"/>
        <end position="236"/>
    </location>
</feature>
<dbReference type="PROSITE" id="PS50110">
    <property type="entry name" value="RESPONSE_REGULATORY"/>
    <property type="match status" value="1"/>
</dbReference>
<evidence type="ECO:0000259" key="2">
    <source>
        <dbReference type="PROSITE" id="PS50110"/>
    </source>
</evidence>